<organism evidence="1">
    <name type="scientific">Setaria italica</name>
    <name type="common">Foxtail millet</name>
    <name type="synonym">Panicum italicum</name>
    <dbReference type="NCBI Taxonomy" id="4555"/>
    <lineage>
        <taxon>Eukaryota</taxon>
        <taxon>Viridiplantae</taxon>
        <taxon>Streptophyta</taxon>
        <taxon>Embryophyta</taxon>
        <taxon>Tracheophyta</taxon>
        <taxon>Spermatophyta</taxon>
        <taxon>Magnoliopsida</taxon>
        <taxon>Liliopsida</taxon>
        <taxon>Poales</taxon>
        <taxon>Poaceae</taxon>
        <taxon>PACMAD clade</taxon>
        <taxon>Panicoideae</taxon>
        <taxon>Panicodae</taxon>
        <taxon>Paniceae</taxon>
        <taxon>Cenchrinae</taxon>
        <taxon>Setaria</taxon>
    </lineage>
</organism>
<sequence>VQPSLYPILSPCISYNGIASTISNFVKPALCSESCYFLEAISSRHPACCSHVSTVFFCDRSCTKMQHNDLCKASSTMYQKKIPSFQPFTPVPSTRDHGDLNASTHHTKFFAIKKGDAVVGAGDCSRSASTS</sequence>
<feature type="non-terminal residue" evidence="1">
    <location>
        <position position="1"/>
    </location>
</feature>
<evidence type="ECO:0000313" key="1">
    <source>
        <dbReference type="EMBL" id="RCV05799.1"/>
    </source>
</evidence>
<accession>A0A368PJH5</accession>
<protein>
    <submittedName>
        <fullName evidence="1">Uncharacterized protein</fullName>
    </submittedName>
</protein>
<dbReference type="EMBL" id="CM003528">
    <property type="protein sequence ID" value="RCV05799.1"/>
    <property type="molecule type" value="Genomic_DNA"/>
</dbReference>
<name>A0A368PJH5_SETIT</name>
<reference evidence="1" key="1">
    <citation type="journal article" date="2012" name="Nat. Biotechnol.">
        <title>Reference genome sequence of the model plant Setaria.</title>
        <authorList>
            <person name="Bennetzen J.L."/>
            <person name="Schmutz J."/>
            <person name="Wang H."/>
            <person name="Percifield R."/>
            <person name="Hawkins J."/>
            <person name="Pontaroli A.C."/>
            <person name="Estep M."/>
            <person name="Feng L."/>
            <person name="Vaughn J.N."/>
            <person name="Grimwood J."/>
            <person name="Jenkins J."/>
            <person name="Barry K."/>
            <person name="Lindquist E."/>
            <person name="Hellsten U."/>
            <person name="Deshpande S."/>
            <person name="Wang X."/>
            <person name="Wu X."/>
            <person name="Mitros T."/>
            <person name="Triplett J."/>
            <person name="Yang X."/>
            <person name="Ye C.Y."/>
            <person name="Mauro-Herrera M."/>
            <person name="Wang L."/>
            <person name="Li P."/>
            <person name="Sharma M."/>
            <person name="Sharma R."/>
            <person name="Ronald P.C."/>
            <person name="Panaud O."/>
            <person name="Kellogg E.A."/>
            <person name="Brutnell T.P."/>
            <person name="Doust A.N."/>
            <person name="Tuskan G.A."/>
            <person name="Rokhsar D."/>
            <person name="Devos K.M."/>
        </authorList>
    </citation>
    <scope>NUCLEOTIDE SEQUENCE [LARGE SCALE GENOMIC DNA]</scope>
    <source>
        <strain evidence="1">Yugu1</strain>
    </source>
</reference>
<gene>
    <name evidence="1" type="ORF">SETIT_1G111700v2</name>
</gene>
<proteinExistence type="predicted"/>
<reference evidence="1" key="2">
    <citation type="submission" date="2015-07" db="EMBL/GenBank/DDBJ databases">
        <authorList>
            <person name="Noorani M."/>
        </authorList>
    </citation>
    <scope>NUCLEOTIDE SEQUENCE</scope>
    <source>
        <strain evidence="1">Yugu1</strain>
    </source>
</reference>
<dbReference type="AlphaFoldDB" id="A0A368PJH5"/>